<dbReference type="OrthoDB" id="49151at2759"/>
<evidence type="ECO:0000256" key="5">
    <source>
        <dbReference type="HAMAP-Rule" id="MF_03040"/>
    </source>
</evidence>
<dbReference type="GO" id="GO:1990838">
    <property type="term" value="F:poly(U)-specific exoribonuclease activity, producing 3' uridine cyclic phosphate ends"/>
    <property type="evidence" value="ECO:0007669"/>
    <property type="project" value="UniProtKB-UniRule"/>
</dbReference>
<dbReference type="STRING" id="1095629.A0A0C9XZY6"/>
<keyword evidence="8" id="KW-1185">Reference proteome</keyword>
<dbReference type="InterPro" id="IPR027521">
    <property type="entry name" value="Usb1"/>
</dbReference>
<dbReference type="AlphaFoldDB" id="A0A0C9XZY6"/>
<proteinExistence type="inferred from homology"/>
<keyword evidence="4 5" id="KW-0539">Nucleus</keyword>
<comment type="similarity">
    <text evidence="5">Belongs to the 2H phosphoesterase superfamily. USB1 family.</text>
</comment>
<dbReference type="PANTHER" id="PTHR13522:SF3">
    <property type="entry name" value="U6 SNRNA PHOSPHODIESTERASE 1"/>
    <property type="match status" value="1"/>
</dbReference>
<feature type="active site" description="Proton donor/acceptor" evidence="5">
    <location>
        <position position="120"/>
    </location>
</feature>
<dbReference type="GO" id="GO:0034477">
    <property type="term" value="P:U6 snRNA 3'-end processing"/>
    <property type="evidence" value="ECO:0007669"/>
    <property type="project" value="UniProtKB-UniRule"/>
</dbReference>
<sequence length="302" mass="33984">MKRCSTLLVDYSSSDDELENLRGKDSRLKAGPVPKKRKLPALPSSISPPVPLDDPSLHQGRIRTIPHVDGQFASHVYIALPLGGQPLLKLLRDVLREAKESVPYLYEIGFTSEDKPSELHISLSRPIFLRAHQREDLKKALRALARRQKKFTLSFATFSELVNDEKTRTFLTMEVGAGHHEFQCLAEALSPVLQGIRQKEYYTDPRFHASIAWAHLDRPNNEDNLDLVTVSPSKSSKLENELGPGGSGVELPSVSHIPKELLTALNERYCTRLASPKIGMFDVEKIHVKIGREVFSWYLEGM</sequence>
<dbReference type="EC" id="3.1.4.-" evidence="5"/>
<comment type="function">
    <text evidence="5">Phosphodiesterase responsible for the U6 snRNA 3' end processing. Acts as an exoribonuclease (RNase) responsible for trimming the poly(U) tract of the last nucleotides in the pre-U6 snRNA molecule, leading to the formation of mature U6 snRNA.</text>
</comment>
<keyword evidence="2 5" id="KW-0378">Hydrolase</keyword>
<reference evidence="8" key="2">
    <citation type="submission" date="2015-01" db="EMBL/GenBank/DDBJ databases">
        <title>Evolutionary Origins and Diversification of the Mycorrhizal Mutualists.</title>
        <authorList>
            <consortium name="DOE Joint Genome Institute"/>
            <consortium name="Mycorrhizal Genomics Consortium"/>
            <person name="Kohler A."/>
            <person name="Kuo A."/>
            <person name="Nagy L.G."/>
            <person name="Floudas D."/>
            <person name="Copeland A."/>
            <person name="Barry K.W."/>
            <person name="Cichocki N."/>
            <person name="Veneault-Fourrey C."/>
            <person name="LaButti K."/>
            <person name="Lindquist E.A."/>
            <person name="Lipzen A."/>
            <person name="Lundell T."/>
            <person name="Morin E."/>
            <person name="Murat C."/>
            <person name="Riley R."/>
            <person name="Ohm R."/>
            <person name="Sun H."/>
            <person name="Tunlid A."/>
            <person name="Henrissat B."/>
            <person name="Grigoriev I.V."/>
            <person name="Hibbett D.S."/>
            <person name="Martin F."/>
        </authorList>
    </citation>
    <scope>NUCLEOTIDE SEQUENCE [LARGE SCALE GENOMIC DNA]</scope>
    <source>
        <strain evidence="8">LaAM-08-1</strain>
    </source>
</reference>
<evidence type="ECO:0000256" key="3">
    <source>
        <dbReference type="ARBA" id="ARBA00023239"/>
    </source>
</evidence>
<evidence type="ECO:0000256" key="4">
    <source>
        <dbReference type="ARBA" id="ARBA00023242"/>
    </source>
</evidence>
<keyword evidence="3" id="KW-0456">Lyase</keyword>
<keyword evidence="1 5" id="KW-0540">Nuclease</keyword>
<dbReference type="EMBL" id="KN838581">
    <property type="protein sequence ID" value="KIK03307.1"/>
    <property type="molecule type" value="Genomic_DNA"/>
</dbReference>
<evidence type="ECO:0000313" key="7">
    <source>
        <dbReference type="EMBL" id="KIK03307.1"/>
    </source>
</evidence>
<dbReference type="GO" id="GO:0005634">
    <property type="term" value="C:nucleus"/>
    <property type="evidence" value="ECO:0007669"/>
    <property type="project" value="UniProtKB-SubCell"/>
</dbReference>
<feature type="active site" description="Proton donor/acceptor" evidence="5">
    <location>
        <position position="208"/>
    </location>
</feature>
<name>A0A0C9XZY6_9AGAR</name>
<evidence type="ECO:0000256" key="6">
    <source>
        <dbReference type="SAM" id="MobiDB-lite"/>
    </source>
</evidence>
<accession>A0A0C9XZY6</accession>
<dbReference type="PANTHER" id="PTHR13522">
    <property type="entry name" value="U6 SNRNA PHOSPHODIESTERASE 1"/>
    <property type="match status" value="1"/>
</dbReference>
<protein>
    <recommendedName>
        <fullName evidence="5">U6 snRNA phosphodiesterase</fullName>
        <ecNumber evidence="5">3.1.4.-</ecNumber>
    </recommendedName>
</protein>
<reference evidence="7 8" key="1">
    <citation type="submission" date="2014-04" db="EMBL/GenBank/DDBJ databases">
        <authorList>
            <consortium name="DOE Joint Genome Institute"/>
            <person name="Kuo A."/>
            <person name="Kohler A."/>
            <person name="Nagy L.G."/>
            <person name="Floudas D."/>
            <person name="Copeland A."/>
            <person name="Barry K.W."/>
            <person name="Cichocki N."/>
            <person name="Veneault-Fourrey C."/>
            <person name="LaButti K."/>
            <person name="Lindquist E.A."/>
            <person name="Lipzen A."/>
            <person name="Lundell T."/>
            <person name="Morin E."/>
            <person name="Murat C."/>
            <person name="Sun H."/>
            <person name="Tunlid A."/>
            <person name="Henrissat B."/>
            <person name="Grigoriev I.V."/>
            <person name="Hibbett D.S."/>
            <person name="Martin F."/>
            <person name="Nordberg H.P."/>
            <person name="Cantor M.N."/>
            <person name="Hua S.X."/>
        </authorList>
    </citation>
    <scope>NUCLEOTIDE SEQUENCE [LARGE SCALE GENOMIC DNA]</scope>
    <source>
        <strain evidence="7 8">LaAM-08-1</strain>
    </source>
</reference>
<dbReference type="HOGENOM" id="CLU_057212_1_0_1"/>
<dbReference type="Pfam" id="PF09749">
    <property type="entry name" value="HVSL"/>
    <property type="match status" value="1"/>
</dbReference>
<organism evidence="7 8">
    <name type="scientific">Laccaria amethystina LaAM-08-1</name>
    <dbReference type="NCBI Taxonomy" id="1095629"/>
    <lineage>
        <taxon>Eukaryota</taxon>
        <taxon>Fungi</taxon>
        <taxon>Dikarya</taxon>
        <taxon>Basidiomycota</taxon>
        <taxon>Agaricomycotina</taxon>
        <taxon>Agaricomycetes</taxon>
        <taxon>Agaricomycetidae</taxon>
        <taxon>Agaricales</taxon>
        <taxon>Agaricineae</taxon>
        <taxon>Hydnangiaceae</taxon>
        <taxon>Laccaria</taxon>
    </lineage>
</organism>
<dbReference type="GO" id="GO:0016829">
    <property type="term" value="F:lyase activity"/>
    <property type="evidence" value="ECO:0007669"/>
    <property type="project" value="UniProtKB-KW"/>
</dbReference>
<evidence type="ECO:0000313" key="8">
    <source>
        <dbReference type="Proteomes" id="UP000054477"/>
    </source>
</evidence>
<feature type="region of interest" description="Disordered" evidence="6">
    <location>
        <begin position="15"/>
        <end position="52"/>
    </location>
</feature>
<dbReference type="HAMAP" id="MF_03040">
    <property type="entry name" value="USB1"/>
    <property type="match status" value="1"/>
</dbReference>
<feature type="compositionally biased region" description="Basic and acidic residues" evidence="6">
    <location>
        <begin position="19"/>
        <end position="28"/>
    </location>
</feature>
<comment type="subcellular location">
    <subcellularLocation>
        <location evidence="5">Nucleus</location>
    </subcellularLocation>
</comment>
<dbReference type="Gene3D" id="3.90.1140.10">
    <property type="entry name" value="Cyclic phosphodiesterase"/>
    <property type="match status" value="1"/>
</dbReference>
<evidence type="ECO:0000256" key="1">
    <source>
        <dbReference type="ARBA" id="ARBA00022722"/>
    </source>
</evidence>
<dbReference type="Proteomes" id="UP000054477">
    <property type="component" value="Unassembled WGS sequence"/>
</dbReference>
<evidence type="ECO:0000256" key="2">
    <source>
        <dbReference type="ARBA" id="ARBA00022801"/>
    </source>
</evidence>
<gene>
    <name evidence="5" type="primary">USB1</name>
    <name evidence="7" type="ORF">K443DRAFT_131390</name>
</gene>